<dbReference type="EMBL" id="CM042883">
    <property type="protein sequence ID" value="KAI4374997.1"/>
    <property type="molecule type" value="Genomic_DNA"/>
</dbReference>
<keyword evidence="2" id="KW-1185">Reference proteome</keyword>
<evidence type="ECO:0000313" key="1">
    <source>
        <dbReference type="EMBL" id="KAI4374997.1"/>
    </source>
</evidence>
<reference evidence="2" key="1">
    <citation type="journal article" date="2023" name="Front. Plant Sci.">
        <title>Chromosomal-level genome assembly of Melastoma candidum provides insights into trichome evolution.</title>
        <authorList>
            <person name="Zhong Y."/>
            <person name="Wu W."/>
            <person name="Sun C."/>
            <person name="Zou P."/>
            <person name="Liu Y."/>
            <person name="Dai S."/>
            <person name="Zhou R."/>
        </authorList>
    </citation>
    <scope>NUCLEOTIDE SEQUENCE [LARGE SCALE GENOMIC DNA]</scope>
</reference>
<gene>
    <name evidence="1" type="ORF">MLD38_012922</name>
</gene>
<proteinExistence type="predicted"/>
<evidence type="ECO:0000313" key="2">
    <source>
        <dbReference type="Proteomes" id="UP001057402"/>
    </source>
</evidence>
<name>A0ACB9R7I5_9MYRT</name>
<accession>A0ACB9R7I5</accession>
<dbReference type="Proteomes" id="UP001057402">
    <property type="component" value="Chromosome 4"/>
</dbReference>
<organism evidence="1 2">
    <name type="scientific">Melastoma candidum</name>
    <dbReference type="NCBI Taxonomy" id="119954"/>
    <lineage>
        <taxon>Eukaryota</taxon>
        <taxon>Viridiplantae</taxon>
        <taxon>Streptophyta</taxon>
        <taxon>Embryophyta</taxon>
        <taxon>Tracheophyta</taxon>
        <taxon>Spermatophyta</taxon>
        <taxon>Magnoliopsida</taxon>
        <taxon>eudicotyledons</taxon>
        <taxon>Gunneridae</taxon>
        <taxon>Pentapetalae</taxon>
        <taxon>rosids</taxon>
        <taxon>malvids</taxon>
        <taxon>Myrtales</taxon>
        <taxon>Melastomataceae</taxon>
        <taxon>Melastomatoideae</taxon>
        <taxon>Melastomateae</taxon>
        <taxon>Melastoma</taxon>
    </lineage>
</organism>
<sequence length="769" mass="85411">MESDGEDFGLFALVEANSPPVRQLKRLKKAIDVVAVKSPPHPSDAGYDPLGEYEGPSLDLQPEEPDDGGGDSGFCRESVGVKEDGLGFEDGEGGCEDSGVGVKRALDFDSSDEGGSERPGDCENGEEGSEDEFGVGDDGGKVDAGDVGDDLKRRKKKKKEKKERKKSRVERSGEFGVGSVDDDYAEGDAYSVPKRVSEKVRRNQLTQLRADSQRLLRESREAGFKPLPLVHKPISFVLEKIRHRKLELAKKTVPVKRGSFTFPFPDLMRDDNELIVDSKEIETKKEVRAAKVVNRNSDAIPMDAEADVNSTHDGLTDASSKPNHVDVSPQVEGIKQSCRSPLNDTQDLFSDSESDYPKDDLDENPRKLTEEVFAPSVLSMNLKLDSAPQDESSDEDDNDKENIDPLLHQPDDFFSTSLGDPVKNLIDVEAEEEDDSDNDMNRFQENEEEDSDDSEELNDIIAPDYKEGNVDRERRNELHQKWLEQQDAAGTDNLLQRLNCGPKKTTVGLVDMEDDEEDETQDEDEIEELSEDDLAPGNATRVNFRKVQQMIPQMFTENEDAYVSSEDEEFEKRLVKQNLLLKTEFQGSLVSPAEDENTREVFQLIKKLNIVPQNKKLSKSSALHDNTHLRSGANDLLKPSFLGRGLMSVSSTKNQKTSAYKAFIFGRDDSNNKSMTSTCEDSEMEQEAKPVRTSSSVKLRSSQSRHSSQATIDSAATLAASSTSSLYDILRRSSVKTDQGARTASVDQSKSMFSAFRLGSKSKEGRVRT</sequence>
<protein>
    <submittedName>
        <fullName evidence="1">Uncharacterized protein</fullName>
    </submittedName>
</protein>
<comment type="caution">
    <text evidence="1">The sequence shown here is derived from an EMBL/GenBank/DDBJ whole genome shotgun (WGS) entry which is preliminary data.</text>
</comment>